<dbReference type="AlphaFoldDB" id="H8IPF5"/>
<accession>H8IPF5</accession>
<dbReference type="KEGG" id="mia:OCU_17360"/>
<sequence length="71" mass="7712">MLVDCHLLCLPWYASLRLGSYGRSPPEGGHSPVLLDAAWFSVESQPGNGGRCVVGDRPDGAERCDGLHRLY</sequence>
<proteinExistence type="predicted"/>
<dbReference type="Proteomes" id="UP000008004">
    <property type="component" value="Chromosome"/>
</dbReference>
<dbReference type="HOGENOM" id="CLU_185237_0_0_11"/>
<dbReference type="EMBL" id="CP003322">
    <property type="protein sequence ID" value="AFC42955.1"/>
    <property type="molecule type" value="Genomic_DNA"/>
</dbReference>
<organism evidence="1 2">
    <name type="scientific">Mycobacterium intracellulare (strain ATCC 13950 / DSM 43223 / JCM 6384 / NCTC 13025 / 3600)</name>
    <dbReference type="NCBI Taxonomy" id="487521"/>
    <lineage>
        <taxon>Bacteria</taxon>
        <taxon>Bacillati</taxon>
        <taxon>Actinomycetota</taxon>
        <taxon>Actinomycetes</taxon>
        <taxon>Mycobacteriales</taxon>
        <taxon>Mycobacteriaceae</taxon>
        <taxon>Mycobacterium</taxon>
        <taxon>Mycobacterium avium complex (MAC)</taxon>
    </lineage>
</organism>
<protein>
    <submittedName>
        <fullName evidence="1">Uncharacterized protein</fullName>
    </submittedName>
</protein>
<evidence type="ECO:0000313" key="1">
    <source>
        <dbReference type="EMBL" id="AFC42955.1"/>
    </source>
</evidence>
<gene>
    <name evidence="1" type="ordered locus">OCU_17360</name>
</gene>
<evidence type="ECO:0000313" key="2">
    <source>
        <dbReference type="Proteomes" id="UP000008004"/>
    </source>
</evidence>
<name>H8IPF5_MYCIA</name>
<reference evidence="1 2" key="1">
    <citation type="journal article" date="2012" name="J. Bacteriol.">
        <title>Complete genome sequence of Mycobacterium intracellulare strain ATCC 13950T.</title>
        <authorList>
            <person name="Kim B.J."/>
            <person name="Choi B.S."/>
            <person name="Lim J.S."/>
            <person name="Choi I.Y."/>
            <person name="Lee J.H."/>
            <person name="Chun J."/>
            <person name="Kook Y.H."/>
            <person name="Kim B.J."/>
        </authorList>
    </citation>
    <scope>NUCLEOTIDE SEQUENCE [LARGE SCALE GENOMIC DNA]</scope>
    <source>
        <strain evidence="2">ATCC 13950 / DSM 43223 / JCM 6384 / NCTC 13025 / 3600</strain>
    </source>
</reference>